<evidence type="ECO:0000313" key="3">
    <source>
        <dbReference type="Proteomes" id="UP000269689"/>
    </source>
</evidence>
<dbReference type="FunFam" id="3.30.70.270:FF:000001">
    <property type="entry name" value="Diguanylate cyclase domain protein"/>
    <property type="match status" value="1"/>
</dbReference>
<evidence type="ECO:0000259" key="1">
    <source>
        <dbReference type="PROSITE" id="PS50887"/>
    </source>
</evidence>
<dbReference type="GO" id="GO:0003824">
    <property type="term" value="F:catalytic activity"/>
    <property type="evidence" value="ECO:0007669"/>
    <property type="project" value="UniProtKB-ARBA"/>
</dbReference>
<gene>
    <name evidence="2" type="ORF">EDD53_1156</name>
</gene>
<sequence length="340" mass="37205">MALVTQLEASALDRLMPMHLILDAQGIITKIGPTLCKLRGESAMLGHNFFDVFDLRDDGRKSANTIIPDDKKLYMTFKSGVSTPLKGIATPMANSTDMLLNLSFGISVVDAVHDYRLTAGDFAATDLAIEMLYLVEAKSAVLEETKQLNTRLQGAKVAAEEQAYTDTLTGLKNRRAMDHVLGRMIRAGVPFALMHIDLDYFKDVNDTLGHAAGDVVLQNVAKVLVDETRAEDLVARVGGDEFIVVMHKMTDADQLMKVAERIIAQLEIPVPFNDTVCRISGSVGITTTEQYDQIDAEQMMHNADTALYASKHQGRACANFYVAGMPTLADQDLPNAAARR</sequence>
<proteinExistence type="predicted"/>
<dbReference type="EMBL" id="RKQK01000001">
    <property type="protein sequence ID" value="RPE72017.1"/>
    <property type="molecule type" value="Genomic_DNA"/>
</dbReference>
<name>A0A3N4V4G6_9RHOB</name>
<dbReference type="InterPro" id="IPR043128">
    <property type="entry name" value="Rev_trsase/Diguanyl_cyclase"/>
</dbReference>
<comment type="caution">
    <text evidence="2">The sequence shown here is derived from an EMBL/GenBank/DDBJ whole genome shotgun (WGS) entry which is preliminary data.</text>
</comment>
<dbReference type="SMART" id="SM00267">
    <property type="entry name" value="GGDEF"/>
    <property type="match status" value="1"/>
</dbReference>
<dbReference type="Pfam" id="PF00990">
    <property type="entry name" value="GGDEF"/>
    <property type="match status" value="1"/>
</dbReference>
<reference evidence="2 3" key="1">
    <citation type="submission" date="2018-11" db="EMBL/GenBank/DDBJ databases">
        <title>Genomic Encyclopedia of Type Strains, Phase IV (KMG-IV): sequencing the most valuable type-strain genomes for metagenomic binning, comparative biology and taxonomic classification.</title>
        <authorList>
            <person name="Goeker M."/>
        </authorList>
    </citation>
    <scope>NUCLEOTIDE SEQUENCE [LARGE SCALE GENOMIC DNA]</scope>
    <source>
        <strain evidence="2 3">DSM 104731</strain>
    </source>
</reference>
<organism evidence="2 3">
    <name type="scientific">Pacificibacter maritimus</name>
    <dbReference type="NCBI Taxonomy" id="762213"/>
    <lineage>
        <taxon>Bacteria</taxon>
        <taxon>Pseudomonadati</taxon>
        <taxon>Pseudomonadota</taxon>
        <taxon>Alphaproteobacteria</taxon>
        <taxon>Rhodobacterales</taxon>
        <taxon>Roseobacteraceae</taxon>
        <taxon>Pacificibacter</taxon>
    </lineage>
</organism>
<dbReference type="NCBIfam" id="TIGR00254">
    <property type="entry name" value="GGDEF"/>
    <property type="match status" value="1"/>
</dbReference>
<accession>A0A3N4V4G6</accession>
<dbReference type="CDD" id="cd01949">
    <property type="entry name" value="GGDEF"/>
    <property type="match status" value="1"/>
</dbReference>
<dbReference type="AlphaFoldDB" id="A0A3N4V4G6"/>
<dbReference type="InterPro" id="IPR029787">
    <property type="entry name" value="Nucleotide_cyclase"/>
</dbReference>
<feature type="domain" description="GGDEF" evidence="1">
    <location>
        <begin position="189"/>
        <end position="323"/>
    </location>
</feature>
<keyword evidence="3" id="KW-1185">Reference proteome</keyword>
<dbReference type="SUPFAM" id="SSF55073">
    <property type="entry name" value="Nucleotide cyclase"/>
    <property type="match status" value="1"/>
</dbReference>
<dbReference type="PROSITE" id="PS50887">
    <property type="entry name" value="GGDEF"/>
    <property type="match status" value="1"/>
</dbReference>
<dbReference type="InterPro" id="IPR042463">
    <property type="entry name" value="HNOB_dom_associated_sf"/>
</dbReference>
<dbReference type="Proteomes" id="UP000269689">
    <property type="component" value="Unassembled WGS sequence"/>
</dbReference>
<protein>
    <submittedName>
        <fullName evidence="2">Diguanylate cyclase (GGDEF)-like protein</fullName>
    </submittedName>
</protein>
<dbReference type="InterPro" id="IPR000160">
    <property type="entry name" value="GGDEF_dom"/>
</dbReference>
<dbReference type="PANTHER" id="PTHR46663:SF2">
    <property type="entry name" value="GGDEF DOMAIN-CONTAINING PROTEIN"/>
    <property type="match status" value="1"/>
</dbReference>
<evidence type="ECO:0000313" key="2">
    <source>
        <dbReference type="EMBL" id="RPE72017.1"/>
    </source>
</evidence>
<dbReference type="Gene3D" id="3.30.70.270">
    <property type="match status" value="1"/>
</dbReference>
<dbReference type="Gene3D" id="3.30.450.260">
    <property type="entry name" value="Haem NO binding associated domain"/>
    <property type="match status" value="1"/>
</dbReference>
<dbReference type="OrthoDB" id="9812260at2"/>
<dbReference type="PANTHER" id="PTHR46663">
    <property type="entry name" value="DIGUANYLATE CYCLASE DGCT-RELATED"/>
    <property type="match status" value="1"/>
</dbReference>
<dbReference type="InterPro" id="IPR052163">
    <property type="entry name" value="DGC-Regulatory_Protein"/>
</dbReference>
<dbReference type="RefSeq" id="WP_123792178.1">
    <property type="nucleotide sequence ID" value="NZ_RKQK01000001.1"/>
</dbReference>